<gene>
    <name evidence="1" type="ORF">UFOPK3610_00576</name>
</gene>
<name>A0A6J7GIU9_9ZZZZ</name>
<sequence>MAPRYWIKQYGLQRSGTNYSRALIESLCPEARVLASILGTKHDLPDLDAAVARLREGDVGIAKTDLATEDFQEIMRAYEMGELRILVCVRDAVVWMDSLERYRAKRERREPQVLTRTTIEDWVRRWLDYYSQLHDWCESSTLSSSWVVHHQVVRNPEMVVEIAENWGIPCNDEIQRLGYMRNGSDEHSSRFISRQKYRPNQYPEVYSGAGLIALEDVRWTTDLVKSLDSRKLSRNWMWKGASLRRRTSQQLSGDRTE</sequence>
<dbReference type="Gene3D" id="3.40.50.300">
    <property type="entry name" value="P-loop containing nucleotide triphosphate hydrolases"/>
    <property type="match status" value="1"/>
</dbReference>
<dbReference type="AlphaFoldDB" id="A0A6J7GIU9"/>
<reference evidence="1" key="1">
    <citation type="submission" date="2020-05" db="EMBL/GenBank/DDBJ databases">
        <authorList>
            <person name="Chiriac C."/>
            <person name="Salcher M."/>
            <person name="Ghai R."/>
            <person name="Kavagutti S V."/>
        </authorList>
    </citation>
    <scope>NUCLEOTIDE SEQUENCE</scope>
</reference>
<dbReference type="EMBL" id="CAFBMR010000013">
    <property type="protein sequence ID" value="CAB4907922.1"/>
    <property type="molecule type" value="Genomic_DNA"/>
</dbReference>
<dbReference type="InterPro" id="IPR027417">
    <property type="entry name" value="P-loop_NTPase"/>
</dbReference>
<protein>
    <submittedName>
        <fullName evidence="1">Unannotated protein</fullName>
    </submittedName>
</protein>
<accession>A0A6J7GIU9</accession>
<proteinExistence type="predicted"/>
<organism evidence="1">
    <name type="scientific">freshwater metagenome</name>
    <dbReference type="NCBI Taxonomy" id="449393"/>
    <lineage>
        <taxon>unclassified sequences</taxon>
        <taxon>metagenomes</taxon>
        <taxon>ecological metagenomes</taxon>
    </lineage>
</organism>
<evidence type="ECO:0000313" key="1">
    <source>
        <dbReference type="EMBL" id="CAB4907922.1"/>
    </source>
</evidence>
<dbReference type="SUPFAM" id="SSF52540">
    <property type="entry name" value="P-loop containing nucleoside triphosphate hydrolases"/>
    <property type="match status" value="1"/>
</dbReference>